<dbReference type="Gene3D" id="3.90.180.10">
    <property type="entry name" value="Medium-chain alcohol dehydrogenases, catalytic domain"/>
    <property type="match status" value="1"/>
</dbReference>
<evidence type="ECO:0000256" key="6">
    <source>
        <dbReference type="ARBA" id="ARBA00023027"/>
    </source>
</evidence>
<comment type="cofactor">
    <cofactor evidence="1 9">
        <name>Zn(2+)</name>
        <dbReference type="ChEBI" id="CHEBI:29105"/>
    </cofactor>
</comment>
<dbReference type="EMBL" id="CANHGI010000005">
    <property type="protein sequence ID" value="CAI5452825.1"/>
    <property type="molecule type" value="Genomic_DNA"/>
</dbReference>
<dbReference type="SUPFAM" id="SSF50129">
    <property type="entry name" value="GroES-like"/>
    <property type="match status" value="1"/>
</dbReference>
<dbReference type="InterPro" id="IPR011032">
    <property type="entry name" value="GroES-like_sf"/>
</dbReference>
<evidence type="ECO:0000313" key="11">
    <source>
        <dbReference type="EMBL" id="CAI5452825.1"/>
    </source>
</evidence>
<keyword evidence="12" id="KW-1185">Reference proteome</keyword>
<comment type="caution">
    <text evidence="11">The sequence shown here is derived from an EMBL/GenBank/DDBJ whole genome shotgun (WGS) entry which is preliminary data.</text>
</comment>
<dbReference type="InterPro" id="IPR045306">
    <property type="entry name" value="SDH-like"/>
</dbReference>
<dbReference type="Gene3D" id="3.40.50.720">
    <property type="entry name" value="NAD(P)-binding Rossmann-like Domain"/>
    <property type="match status" value="1"/>
</dbReference>
<dbReference type="Pfam" id="PF08240">
    <property type="entry name" value="ADH_N"/>
    <property type="match status" value="1"/>
</dbReference>
<dbReference type="SMART" id="SM00829">
    <property type="entry name" value="PKS_ER"/>
    <property type="match status" value="1"/>
</dbReference>
<dbReference type="AlphaFoldDB" id="A0A9P1IV92"/>
<dbReference type="InterPro" id="IPR013149">
    <property type="entry name" value="ADH-like_C"/>
</dbReference>
<dbReference type="PROSITE" id="PS00059">
    <property type="entry name" value="ADH_ZINC"/>
    <property type="match status" value="1"/>
</dbReference>
<dbReference type="InterPro" id="IPR013154">
    <property type="entry name" value="ADH-like_N"/>
</dbReference>
<dbReference type="GO" id="GO:0008270">
    <property type="term" value="F:zinc ion binding"/>
    <property type="evidence" value="ECO:0007669"/>
    <property type="project" value="InterPro"/>
</dbReference>
<feature type="domain" description="Enoyl reductase (ER)" evidence="10">
    <location>
        <begin position="11"/>
        <end position="267"/>
    </location>
</feature>
<gene>
    <name evidence="11" type="ORF">CAMP_LOCUS15462</name>
</gene>
<dbReference type="SUPFAM" id="SSF51735">
    <property type="entry name" value="NAD(P)-binding Rossmann-fold domains"/>
    <property type="match status" value="1"/>
</dbReference>
<dbReference type="OrthoDB" id="1879366at2759"/>
<name>A0A9P1IV92_9PELO</name>
<evidence type="ECO:0000259" key="10">
    <source>
        <dbReference type="SMART" id="SM00829"/>
    </source>
</evidence>
<comment type="similarity">
    <text evidence="2 9">Belongs to the zinc-containing alcohol dehydrogenase family.</text>
</comment>
<keyword evidence="6" id="KW-0520">NAD</keyword>
<organism evidence="11 12">
    <name type="scientific">Caenorhabditis angaria</name>
    <dbReference type="NCBI Taxonomy" id="860376"/>
    <lineage>
        <taxon>Eukaryota</taxon>
        <taxon>Metazoa</taxon>
        <taxon>Ecdysozoa</taxon>
        <taxon>Nematoda</taxon>
        <taxon>Chromadorea</taxon>
        <taxon>Rhabditida</taxon>
        <taxon>Rhabditina</taxon>
        <taxon>Rhabditomorpha</taxon>
        <taxon>Rhabditoidea</taxon>
        <taxon>Rhabditidae</taxon>
        <taxon>Peloderinae</taxon>
        <taxon>Caenorhabditis</taxon>
    </lineage>
</organism>
<dbReference type="InterPro" id="IPR036291">
    <property type="entry name" value="NAD(P)-bd_dom_sf"/>
</dbReference>
<keyword evidence="4 9" id="KW-0862">Zinc</keyword>
<dbReference type="PANTHER" id="PTHR43161">
    <property type="entry name" value="SORBITOL DEHYDROGENASE"/>
    <property type="match status" value="1"/>
</dbReference>
<dbReference type="FunFam" id="3.40.50.720:FF:000068">
    <property type="entry name" value="Sorbitol dehydrogenase"/>
    <property type="match status" value="1"/>
</dbReference>
<evidence type="ECO:0000256" key="8">
    <source>
        <dbReference type="ARBA" id="ARBA00032485"/>
    </source>
</evidence>
<dbReference type="GO" id="GO:0006062">
    <property type="term" value="P:sorbitol catabolic process"/>
    <property type="evidence" value="ECO:0007669"/>
    <property type="project" value="TreeGrafter"/>
</dbReference>
<evidence type="ECO:0000313" key="12">
    <source>
        <dbReference type="Proteomes" id="UP001152747"/>
    </source>
</evidence>
<evidence type="ECO:0000256" key="9">
    <source>
        <dbReference type="RuleBase" id="RU361277"/>
    </source>
</evidence>
<dbReference type="GO" id="GO:0003939">
    <property type="term" value="F:L-iditol 2-dehydrogenase (NAD+) activity"/>
    <property type="evidence" value="ECO:0007669"/>
    <property type="project" value="TreeGrafter"/>
</dbReference>
<dbReference type="PANTHER" id="PTHR43161:SF9">
    <property type="entry name" value="SORBITOL DEHYDROGENASE"/>
    <property type="match status" value="1"/>
</dbReference>
<evidence type="ECO:0000256" key="1">
    <source>
        <dbReference type="ARBA" id="ARBA00001947"/>
    </source>
</evidence>
<evidence type="ECO:0000256" key="5">
    <source>
        <dbReference type="ARBA" id="ARBA00023002"/>
    </source>
</evidence>
<reference evidence="11" key="1">
    <citation type="submission" date="2022-11" db="EMBL/GenBank/DDBJ databases">
        <authorList>
            <person name="Kikuchi T."/>
        </authorList>
    </citation>
    <scope>NUCLEOTIDE SEQUENCE</scope>
    <source>
        <strain evidence="11">PS1010</strain>
    </source>
</reference>
<keyword evidence="3 9" id="KW-0479">Metal-binding</keyword>
<dbReference type="CDD" id="cd05285">
    <property type="entry name" value="sorbitol_DH"/>
    <property type="match status" value="1"/>
</dbReference>
<sequence>MSSNIAAVLHKTNDLRIEEVPIPTPKPNQVQIKVHTVGICGSDVHYWTHGEIGPFVVKKPMIVGHETSGTVSQVGSEVTHLKVGDRVALEPGLPCKDCDICKNGRYNLCTKMRFFATPPIDGTLARYIVHDADFCFKLPENVSFEEGALIEPLSVAIHASKRGDVKMGDRILICGAGPIGILNVLAAQAAGAISIAITDIDDSRLALAKKVGAGTTINVRNKTSLEIKSEVVKGLGGEPNVSIECTGVQTSIATAIETTKSGGTVVLIGLGESVIQFPIVEAATREVDIRGIFRYVNTYPKALELSTL</sequence>
<dbReference type="InterPro" id="IPR020843">
    <property type="entry name" value="ER"/>
</dbReference>
<evidence type="ECO:0000256" key="3">
    <source>
        <dbReference type="ARBA" id="ARBA00022723"/>
    </source>
</evidence>
<evidence type="ECO:0000256" key="2">
    <source>
        <dbReference type="ARBA" id="ARBA00008072"/>
    </source>
</evidence>
<protein>
    <recommendedName>
        <fullName evidence="7">Sorbitol dehydrogenase</fullName>
    </recommendedName>
    <alternativeName>
        <fullName evidence="8">Polyol dehydrogenase</fullName>
    </alternativeName>
</protein>
<dbReference type="Pfam" id="PF00107">
    <property type="entry name" value="ADH_zinc_N"/>
    <property type="match status" value="1"/>
</dbReference>
<proteinExistence type="inferred from homology"/>
<keyword evidence="5" id="KW-0560">Oxidoreductase</keyword>
<evidence type="ECO:0000256" key="7">
    <source>
        <dbReference type="ARBA" id="ARBA00026132"/>
    </source>
</evidence>
<accession>A0A9P1IV92</accession>
<dbReference type="InterPro" id="IPR002328">
    <property type="entry name" value="ADH_Zn_CS"/>
</dbReference>
<dbReference type="Proteomes" id="UP001152747">
    <property type="component" value="Unassembled WGS sequence"/>
</dbReference>
<evidence type="ECO:0000256" key="4">
    <source>
        <dbReference type="ARBA" id="ARBA00022833"/>
    </source>
</evidence>